<evidence type="ECO:0000313" key="3">
    <source>
        <dbReference type="Proteomes" id="UP001468798"/>
    </source>
</evidence>
<evidence type="ECO:0000256" key="1">
    <source>
        <dbReference type="SAM" id="SignalP"/>
    </source>
</evidence>
<dbReference type="EMBL" id="JBCGDP010000002">
    <property type="protein sequence ID" value="MEM0575460.1"/>
    <property type="molecule type" value="Genomic_DNA"/>
</dbReference>
<gene>
    <name evidence="2" type="ORF">WFZ86_03035</name>
</gene>
<evidence type="ECO:0008006" key="4">
    <source>
        <dbReference type="Google" id="ProtNLM"/>
    </source>
</evidence>
<dbReference type="Gene3D" id="2.60.20.10">
    <property type="entry name" value="Crystallins"/>
    <property type="match status" value="1"/>
</dbReference>
<dbReference type="SUPFAM" id="SSF49695">
    <property type="entry name" value="gamma-Crystallin-like"/>
    <property type="match status" value="1"/>
</dbReference>
<dbReference type="InterPro" id="IPR011024">
    <property type="entry name" value="G_crystallin-like"/>
</dbReference>
<feature type="chain" id="PRO_5046042099" description="Beta-lactamase-inhibitor-like, PepSY-like" evidence="1">
    <location>
        <begin position="19"/>
        <end position="191"/>
    </location>
</feature>
<protein>
    <recommendedName>
        <fullName evidence="4">Beta-lactamase-inhibitor-like, PepSY-like</fullName>
    </recommendedName>
</protein>
<keyword evidence="1" id="KW-0732">Signal</keyword>
<comment type="caution">
    <text evidence="2">The sequence shown here is derived from an EMBL/GenBank/DDBJ whole genome shotgun (WGS) entry which is preliminary data.</text>
</comment>
<accession>A0ABU9NJF1</accession>
<proteinExistence type="predicted"/>
<evidence type="ECO:0000313" key="2">
    <source>
        <dbReference type="EMBL" id="MEM0575460.1"/>
    </source>
</evidence>
<reference evidence="2 3" key="1">
    <citation type="submission" date="2024-03" db="EMBL/GenBank/DDBJ databases">
        <title>Two novel species of the genus Flavobacterium exhibiting potentially degradation of complex polysaccharides.</title>
        <authorList>
            <person name="Lian X."/>
        </authorList>
    </citation>
    <scope>NUCLEOTIDE SEQUENCE [LARGE SCALE GENOMIC DNA]</scope>
    <source>
        <strain evidence="2 3">N6</strain>
    </source>
</reference>
<keyword evidence="3" id="KW-1185">Reference proteome</keyword>
<name>A0ABU9NJF1_9FLAO</name>
<feature type="signal peptide" evidence="1">
    <location>
        <begin position="1"/>
        <end position="18"/>
    </location>
</feature>
<dbReference type="RefSeq" id="WP_342690550.1">
    <property type="nucleotide sequence ID" value="NZ_JBCGDP010000002.1"/>
</dbReference>
<sequence>MKTITLFLLLMLATAALAQQNPVNDQKPNVIPIKNNKPVLVGNTGVTGGVKPERLPEDVKFNYNGDEVWLFSDANYKGEKKVLHIGIKKSYTLKELGFQWNDKVSSILVPKKGNIYFYFFKDDNFQGEYLSILNSVAEHTGKFPDLAILEEDPAYTAATIQKPESWRKNANGTFTITFNDQISSIKFELIH</sequence>
<dbReference type="Proteomes" id="UP001468798">
    <property type="component" value="Unassembled WGS sequence"/>
</dbReference>
<organism evidence="2 3">
    <name type="scientific">Flavobacterium polysaccharolyticum</name>
    <dbReference type="NCBI Taxonomy" id="3133148"/>
    <lineage>
        <taxon>Bacteria</taxon>
        <taxon>Pseudomonadati</taxon>
        <taxon>Bacteroidota</taxon>
        <taxon>Flavobacteriia</taxon>
        <taxon>Flavobacteriales</taxon>
        <taxon>Flavobacteriaceae</taxon>
        <taxon>Flavobacterium</taxon>
    </lineage>
</organism>